<reference evidence="5 6" key="1">
    <citation type="submission" date="2023-07" db="EMBL/GenBank/DDBJ databases">
        <title>Genomic Encyclopedia of Type Strains, Phase IV (KMG-IV): sequencing the most valuable type-strain genomes for metagenomic binning, comparative biology and taxonomic classification.</title>
        <authorList>
            <person name="Goeker M."/>
        </authorList>
    </citation>
    <scope>NUCLEOTIDE SEQUENCE [LARGE SCALE GENOMIC DNA]</scope>
    <source>
        <strain evidence="5 6">DSM 29005</strain>
    </source>
</reference>
<keyword evidence="6" id="KW-1185">Reference proteome</keyword>
<evidence type="ECO:0000256" key="2">
    <source>
        <dbReference type="SAM" id="Phobius"/>
    </source>
</evidence>
<keyword evidence="2" id="KW-0812">Transmembrane</keyword>
<dbReference type="Proteomes" id="UP001234495">
    <property type="component" value="Unassembled WGS sequence"/>
</dbReference>
<name>A0ABT9ZBW0_9BACI</name>
<dbReference type="Gene3D" id="3.10.310.50">
    <property type="match status" value="1"/>
</dbReference>
<keyword evidence="2" id="KW-1133">Transmembrane helix</keyword>
<feature type="transmembrane region" description="Helical" evidence="2">
    <location>
        <begin position="196"/>
        <end position="216"/>
    </location>
</feature>
<keyword evidence="2" id="KW-0472">Membrane</keyword>
<evidence type="ECO:0000256" key="1">
    <source>
        <dbReference type="SAM" id="MobiDB-lite"/>
    </source>
</evidence>
<comment type="caution">
    <text evidence="5">The sequence shown here is derived from an EMBL/GenBank/DDBJ whole genome shotgun (WGS) entry which is preliminary data.</text>
</comment>
<feature type="domain" description="TPM" evidence="4">
    <location>
        <begin position="32"/>
        <end position="153"/>
    </location>
</feature>
<feature type="signal peptide" evidence="3">
    <location>
        <begin position="1"/>
        <end position="23"/>
    </location>
</feature>
<protein>
    <recommendedName>
        <fullName evidence="4">TPM domain-containing protein</fullName>
    </recommendedName>
</protein>
<accession>A0ABT9ZBW0</accession>
<organism evidence="5 6">
    <name type="scientific">Metabacillus malikii</name>
    <dbReference type="NCBI Taxonomy" id="1504265"/>
    <lineage>
        <taxon>Bacteria</taxon>
        <taxon>Bacillati</taxon>
        <taxon>Bacillota</taxon>
        <taxon>Bacilli</taxon>
        <taxon>Bacillales</taxon>
        <taxon>Bacillaceae</taxon>
        <taxon>Metabacillus</taxon>
    </lineage>
</organism>
<evidence type="ECO:0000313" key="5">
    <source>
        <dbReference type="EMBL" id="MDQ0229753.1"/>
    </source>
</evidence>
<dbReference type="EMBL" id="JAUSUD010000003">
    <property type="protein sequence ID" value="MDQ0229753.1"/>
    <property type="molecule type" value="Genomic_DNA"/>
</dbReference>
<evidence type="ECO:0000313" key="6">
    <source>
        <dbReference type="Proteomes" id="UP001234495"/>
    </source>
</evidence>
<keyword evidence="3" id="KW-0732">Signal</keyword>
<feature type="compositionally biased region" description="Gly residues" evidence="1">
    <location>
        <begin position="262"/>
        <end position="274"/>
    </location>
</feature>
<sequence length="282" mass="31827">MKMKAICSFLVFLFLLQPITAFANDTSEKQYVYDFAGILTEDELQELQTIATEYSNKRETDFILLTTNDTEGKDIIPYMQDFYDEKALGYNKPHGNTAILTIDMEHRDFYLAGFGVAETYLHDSRLDTIRDEINPDLANGSYADAFISFITLADEYFDIEPEEEIYDESGAESGYYEDYATTDEYEQSAGNILFQFWFQLLVSLGIAVIVVGMMIYHSGGKVTINQRTYLNETNSRLTDRRDTYVRTSVTRQLRPQNNNNNSGGGGGVTGGGHSHSGSRGSF</sequence>
<feature type="region of interest" description="Disordered" evidence="1">
    <location>
        <begin position="250"/>
        <end position="282"/>
    </location>
</feature>
<dbReference type="InterPro" id="IPR007621">
    <property type="entry name" value="TPM_dom"/>
</dbReference>
<evidence type="ECO:0000256" key="3">
    <source>
        <dbReference type="SAM" id="SignalP"/>
    </source>
</evidence>
<feature type="chain" id="PRO_5045959784" description="TPM domain-containing protein" evidence="3">
    <location>
        <begin position="24"/>
        <end position="282"/>
    </location>
</feature>
<gene>
    <name evidence="5" type="ORF">J2S19_001005</name>
</gene>
<dbReference type="Pfam" id="PF04536">
    <property type="entry name" value="TPM_phosphatase"/>
    <property type="match status" value="1"/>
</dbReference>
<evidence type="ECO:0000259" key="4">
    <source>
        <dbReference type="Pfam" id="PF04536"/>
    </source>
</evidence>
<proteinExistence type="predicted"/>